<proteinExistence type="predicted"/>
<dbReference type="KEGG" id="aswu:HUW51_17960"/>
<organism evidence="2 3">
    <name type="scientific">Adhaeribacter swui</name>
    <dbReference type="NCBI Taxonomy" id="2086471"/>
    <lineage>
        <taxon>Bacteria</taxon>
        <taxon>Pseudomonadati</taxon>
        <taxon>Bacteroidota</taxon>
        <taxon>Cytophagia</taxon>
        <taxon>Cytophagales</taxon>
        <taxon>Hymenobacteraceae</taxon>
        <taxon>Adhaeribacter</taxon>
    </lineage>
</organism>
<accession>A0A7G7GBI4</accession>
<name>A0A7G7GBI4_9BACT</name>
<dbReference type="AlphaFoldDB" id="A0A7G7GBI4"/>
<dbReference type="RefSeq" id="WP_185270996.1">
    <property type="nucleotide sequence ID" value="NZ_CP055156.1"/>
</dbReference>
<dbReference type="Proteomes" id="UP000515237">
    <property type="component" value="Chromosome"/>
</dbReference>
<dbReference type="Pfam" id="PF02955">
    <property type="entry name" value="GSH-S_ATP"/>
    <property type="match status" value="1"/>
</dbReference>
<dbReference type="InterPro" id="IPR004218">
    <property type="entry name" value="GSHS_ATP-bd"/>
</dbReference>
<dbReference type="PANTHER" id="PTHR39217">
    <property type="match status" value="1"/>
</dbReference>
<dbReference type="InterPro" id="IPR053191">
    <property type="entry name" value="DcsG_Biosynth_Enzyme"/>
</dbReference>
<keyword evidence="3" id="KW-1185">Reference proteome</keyword>
<feature type="domain" description="Prokaryotic glutathione synthetase ATP-binding" evidence="1">
    <location>
        <begin position="135"/>
        <end position="221"/>
    </location>
</feature>
<dbReference type="PANTHER" id="PTHR39217:SF1">
    <property type="entry name" value="GLUTATHIONE SYNTHETASE"/>
    <property type="match status" value="1"/>
</dbReference>
<gene>
    <name evidence="2" type="ORF">HUW51_17960</name>
</gene>
<evidence type="ECO:0000313" key="3">
    <source>
        <dbReference type="Proteomes" id="UP000515237"/>
    </source>
</evidence>
<evidence type="ECO:0000259" key="1">
    <source>
        <dbReference type="Pfam" id="PF02955"/>
    </source>
</evidence>
<dbReference type="GO" id="GO:0004363">
    <property type="term" value="F:glutathione synthase activity"/>
    <property type="evidence" value="ECO:0007669"/>
    <property type="project" value="InterPro"/>
</dbReference>
<sequence length="299" mass="34653">MAQPKIAFITYQDYGKYTSTVEDEDTVLFNFLKEKGLDLTFEIWNDPKVNWDKYDLLLLKSPWDYFDYIIDFREWLDVIEKKNIPMLNPLKTVRWNTDKHYLGDIEAAGFNITPTLWIEPGEAFKLEQIFRHYGTEKIIIKPCVSGGAKNTFAISRDNAEEQAIKLNALFAQESFLAQPFLPEVQTQGEWSFIFFNGQFSHCLLKTPQEGDFRVQHYLGGSIFPKDAPPHLLLQASGIVQQFAANCLYARVDCLEVNGSFMLMELELIEPFLFLFTHQNSLDNYYQALQQHLSKAGLKF</sequence>
<dbReference type="GO" id="GO:0005524">
    <property type="term" value="F:ATP binding"/>
    <property type="evidence" value="ECO:0007669"/>
    <property type="project" value="InterPro"/>
</dbReference>
<evidence type="ECO:0000313" key="2">
    <source>
        <dbReference type="EMBL" id="QNF34518.1"/>
    </source>
</evidence>
<reference evidence="2 3" key="1">
    <citation type="journal article" date="2018" name="Int. J. Syst. Evol. Microbiol.">
        <title>Adhaeribacter swui sp. nov., isolated from wet mud.</title>
        <authorList>
            <person name="Kim D.U."/>
            <person name="Kim K.W."/>
            <person name="Kang M.S."/>
            <person name="Kim J.Y."/>
            <person name="Jang J.H."/>
            <person name="Kim M.K."/>
        </authorList>
    </citation>
    <scope>NUCLEOTIDE SEQUENCE [LARGE SCALE GENOMIC DNA]</scope>
    <source>
        <strain evidence="2 3">KCTC 52873</strain>
    </source>
</reference>
<dbReference type="SUPFAM" id="SSF56059">
    <property type="entry name" value="Glutathione synthetase ATP-binding domain-like"/>
    <property type="match status" value="1"/>
</dbReference>
<protein>
    <recommendedName>
        <fullName evidence="1">Prokaryotic glutathione synthetase ATP-binding domain-containing protein</fullName>
    </recommendedName>
</protein>
<dbReference type="EMBL" id="CP055156">
    <property type="protein sequence ID" value="QNF34518.1"/>
    <property type="molecule type" value="Genomic_DNA"/>
</dbReference>